<dbReference type="RefSeq" id="WP_086501687.1">
    <property type="nucleotide sequence ID" value="NZ_MSSV01000009.1"/>
</dbReference>
<dbReference type="PROSITE" id="PS51257">
    <property type="entry name" value="PROKAR_LIPOPROTEIN"/>
    <property type="match status" value="1"/>
</dbReference>
<name>A0A2W7R5A3_9BACT</name>
<dbReference type="EMBL" id="QKZU01000008">
    <property type="protein sequence ID" value="PZX56008.1"/>
    <property type="molecule type" value="Genomic_DNA"/>
</dbReference>
<evidence type="ECO:0000313" key="4">
    <source>
        <dbReference type="Proteomes" id="UP000249115"/>
    </source>
</evidence>
<feature type="chain" id="PRO_5015968579" evidence="1">
    <location>
        <begin position="23"/>
        <end position="551"/>
    </location>
</feature>
<comment type="caution">
    <text evidence="2">The sequence shown here is derived from an EMBL/GenBank/DDBJ whole genome shotgun (WGS) entry which is preliminary data.</text>
</comment>
<dbReference type="SUPFAM" id="SSF53300">
    <property type="entry name" value="vWA-like"/>
    <property type="match status" value="1"/>
</dbReference>
<accession>A0A2W7R5A3</accession>
<keyword evidence="5" id="KW-1185">Reference proteome</keyword>
<evidence type="ECO:0000313" key="2">
    <source>
        <dbReference type="EMBL" id="PZX56008.1"/>
    </source>
</evidence>
<evidence type="ECO:0000313" key="3">
    <source>
        <dbReference type="EMBL" id="TXD77180.1"/>
    </source>
</evidence>
<dbReference type="Gene3D" id="3.40.50.410">
    <property type="entry name" value="von Willebrand factor, type A domain"/>
    <property type="match status" value="1"/>
</dbReference>
<sequence length="551" mass="58924">MKNLEKSILKICGSLFILFAFMACQELTEGQKDVSNLDQQIAGDMSANQFEGDPPPSLVPLKDYSKSNNFNLSISSSESSLESPIEETLMPEESHTQTLTGKINGAPSSGDVMFMLDVSGSMGAVLNTAKANSINIMNAVRSLIPDTNFGAISQVDYNGSFSGCGYGSIYGSGSDYPYNLDANLSSDLSNTESGINSIVLKNGYDAPESYTRALWELYNDESINWRSGSKKIAIYWLDNIPHDCNVFGLIGVNGVTSGPDPGRDGVAGSGDDLAFVQTINELKDNGYTLITLFSGSTAGNDFALWKAASLLTGGDAFPFDASNPDVAEFIANIIAESLNKIDDLSIETCDPTYSTWLTGVSPSSYTGIVLNEPIERDFDVTITVPEGTAPGEYTFDLCLVGDGAEYAKTSVTITVPEPVVYVAFDVQPGGCPNPIQLKRKGVIPTAILGTADFDVTEINMATVTLEGVSPIRNAYEDVSTPYEPLVEKPFESGACNTLGSDGFMDVTIKFDAQTVTEALGNVSKDDVIKVKIKGQLMDGTDFEGEDIIIIR</sequence>
<reference evidence="3 5" key="2">
    <citation type="submission" date="2019-08" db="EMBL/GenBank/DDBJ databases">
        <title>Genome of Algoriphagus ratkowskyi IC026.</title>
        <authorList>
            <person name="Bowman J.P."/>
        </authorList>
    </citation>
    <scope>NUCLEOTIDE SEQUENCE [LARGE SCALE GENOMIC DNA]</scope>
    <source>
        <strain evidence="3 5">IC026</strain>
    </source>
</reference>
<proteinExistence type="predicted"/>
<gene>
    <name evidence="3" type="ORF">ESW18_12860</name>
    <name evidence="2" type="ORF">LV84_02372</name>
</gene>
<dbReference type="OrthoDB" id="979394at2"/>
<dbReference type="Proteomes" id="UP000249115">
    <property type="component" value="Unassembled WGS sequence"/>
</dbReference>
<reference evidence="2 4" key="1">
    <citation type="submission" date="2018-06" db="EMBL/GenBank/DDBJ databases">
        <title>Genomic Encyclopedia of Archaeal and Bacterial Type Strains, Phase II (KMG-II): from individual species to whole genera.</title>
        <authorList>
            <person name="Goeker M."/>
        </authorList>
    </citation>
    <scope>NUCLEOTIDE SEQUENCE [LARGE SCALE GENOMIC DNA]</scope>
    <source>
        <strain evidence="2 4">DSM 22686</strain>
    </source>
</reference>
<dbReference type="InterPro" id="IPR036465">
    <property type="entry name" value="vWFA_dom_sf"/>
</dbReference>
<feature type="signal peptide" evidence="1">
    <location>
        <begin position="1"/>
        <end position="22"/>
    </location>
</feature>
<dbReference type="Proteomes" id="UP000321927">
    <property type="component" value="Unassembled WGS sequence"/>
</dbReference>
<organism evidence="2 4">
    <name type="scientific">Algoriphagus ratkowskyi</name>
    <dbReference type="NCBI Taxonomy" id="57028"/>
    <lineage>
        <taxon>Bacteria</taxon>
        <taxon>Pseudomonadati</taxon>
        <taxon>Bacteroidota</taxon>
        <taxon>Cytophagia</taxon>
        <taxon>Cytophagales</taxon>
        <taxon>Cyclobacteriaceae</taxon>
        <taxon>Algoriphagus</taxon>
    </lineage>
</organism>
<dbReference type="AlphaFoldDB" id="A0A2W7R5A3"/>
<protein>
    <submittedName>
        <fullName evidence="3">VWA domain-containing protein</fullName>
    </submittedName>
</protein>
<keyword evidence="1" id="KW-0732">Signal</keyword>
<dbReference type="EMBL" id="VORV01000008">
    <property type="protein sequence ID" value="TXD77180.1"/>
    <property type="molecule type" value="Genomic_DNA"/>
</dbReference>
<evidence type="ECO:0000313" key="5">
    <source>
        <dbReference type="Proteomes" id="UP000321927"/>
    </source>
</evidence>
<evidence type="ECO:0000256" key="1">
    <source>
        <dbReference type="SAM" id="SignalP"/>
    </source>
</evidence>